<evidence type="ECO:0000256" key="6">
    <source>
        <dbReference type="ARBA" id="ARBA00022989"/>
    </source>
</evidence>
<keyword evidence="7" id="KW-0813">Transport</keyword>
<comment type="subcellular location">
    <subcellularLocation>
        <location evidence="1">Cell membrane</location>
        <topology evidence="1">Multi-pass membrane protein</topology>
    </subcellularLocation>
</comment>
<dbReference type="RefSeq" id="WP_088822423.1">
    <property type="nucleotide sequence ID" value="NZ_FZLN01000001.1"/>
</dbReference>
<evidence type="ECO:0000259" key="10">
    <source>
        <dbReference type="PROSITE" id="PS50893"/>
    </source>
</evidence>
<dbReference type="InterPro" id="IPR011527">
    <property type="entry name" value="ABC1_TM_dom"/>
</dbReference>
<dbReference type="InterPro" id="IPR039421">
    <property type="entry name" value="Type_1_exporter"/>
</dbReference>
<dbReference type="InterPro" id="IPR003593">
    <property type="entry name" value="AAA+_ATPase"/>
</dbReference>
<evidence type="ECO:0000256" key="8">
    <source>
        <dbReference type="ARBA" id="ARBA00023136"/>
    </source>
</evidence>
<dbReference type="Gene3D" id="1.20.1560.10">
    <property type="entry name" value="ABC transporter type 1, transmembrane domain"/>
    <property type="match status" value="1"/>
</dbReference>
<dbReference type="PANTHER" id="PTHR43394">
    <property type="entry name" value="ATP-DEPENDENT PERMEASE MDL1, MITOCHONDRIAL"/>
    <property type="match status" value="1"/>
</dbReference>
<gene>
    <name evidence="12" type="ORF">SAMN05444584_0321</name>
</gene>
<evidence type="ECO:0000256" key="4">
    <source>
        <dbReference type="ARBA" id="ARBA00022741"/>
    </source>
</evidence>
<dbReference type="PROSITE" id="PS00211">
    <property type="entry name" value="ABC_TRANSPORTER_1"/>
    <property type="match status" value="1"/>
</dbReference>
<dbReference type="AlphaFoldDB" id="A0A217EDR7"/>
<keyword evidence="8 9" id="KW-0472">Membrane</keyword>
<dbReference type="Pfam" id="PF00005">
    <property type="entry name" value="ABC_tran"/>
    <property type="match status" value="1"/>
</dbReference>
<dbReference type="Proteomes" id="UP000243463">
    <property type="component" value="Unassembled WGS sequence"/>
</dbReference>
<feature type="transmembrane region" description="Helical" evidence="9">
    <location>
        <begin position="159"/>
        <end position="181"/>
    </location>
</feature>
<sequence length="611" mass="68943">MTNKLFSWLEQRIDPYPDEYQNAPLPEKFFPFLWACTLGVRKYLVIAVVLTAVTSAMEAYIFNAMGSIVNWINASTRETFFTEYQSSLMFLVFVLLAHVVLVSALSMLKHQILIPLFPMRLRWRFHNLFLQQSLDFFSSEFSGKLTTKVLQTAWAVRDFFLIIIEIIINILVYFITISVLLGATSPLLLVPLFIWLTLFVLSIIYYVPRLGKTSQETADARSLITGHLTDTYTNIQTVKLFAHSQQEREYSKESMNGFLAVLLTLFRITTSFEICLKLLSAFLFIGVLGTAIYLWQQNQIEVGVIAAALAMLLRLNSLSDFIMWQLAGLFENVGTIQDGKKTLSRPVLIQDVENASSLQLKQGEIRFDHVNFSYSHKQVFKDLSFTIKAGEKIGVVGRSGAGKSTLIQLLLRFYDIQQGRILIDGQDISQVKQESLRHHIALVTQDTSLLHRTIKENIRYGRIDASDDAVNRVIGQAHVQDFLPHLIDQHGRIGLDAEVGERGVKLSGGQRQRIAIARVLLKNAPILILDEATSALDSDAESVIQSNLQSLMQGKTVIAIAHRLSTIAQMDRIVVFDQGQIVEQGSHTELLEQNGIYANLWQKQTGGFIVE</sequence>
<feature type="transmembrane region" description="Helical" evidence="9">
    <location>
        <begin position="88"/>
        <end position="108"/>
    </location>
</feature>
<feature type="transmembrane region" description="Helical" evidence="9">
    <location>
        <begin position="43"/>
        <end position="68"/>
    </location>
</feature>
<feature type="domain" description="ABC transmembrane type-1" evidence="11">
    <location>
        <begin position="45"/>
        <end position="331"/>
    </location>
</feature>
<dbReference type="GO" id="GO:0015421">
    <property type="term" value="F:ABC-type oligopeptide transporter activity"/>
    <property type="evidence" value="ECO:0007669"/>
    <property type="project" value="TreeGrafter"/>
</dbReference>
<protein>
    <submittedName>
        <fullName evidence="12">ATP-binding cassette, subfamily B, multidrug efflux pump</fullName>
    </submittedName>
</protein>
<evidence type="ECO:0000313" key="13">
    <source>
        <dbReference type="Proteomes" id="UP000243463"/>
    </source>
</evidence>
<evidence type="ECO:0000256" key="1">
    <source>
        <dbReference type="ARBA" id="ARBA00004651"/>
    </source>
</evidence>
<dbReference type="GO" id="GO:0005524">
    <property type="term" value="F:ATP binding"/>
    <property type="evidence" value="ECO:0007669"/>
    <property type="project" value="UniProtKB-KW"/>
</dbReference>
<dbReference type="EMBL" id="FZLN01000001">
    <property type="protein sequence ID" value="SNQ28402.1"/>
    <property type="molecule type" value="Genomic_DNA"/>
</dbReference>
<keyword evidence="4" id="KW-0547">Nucleotide-binding</keyword>
<keyword evidence="5 12" id="KW-0067">ATP-binding</keyword>
<dbReference type="Gene3D" id="3.40.50.300">
    <property type="entry name" value="P-loop containing nucleotide triphosphate hydrolases"/>
    <property type="match status" value="1"/>
</dbReference>
<feature type="transmembrane region" description="Helical" evidence="9">
    <location>
        <begin position="278"/>
        <end position="295"/>
    </location>
</feature>
<dbReference type="PROSITE" id="PS50929">
    <property type="entry name" value="ABC_TM1F"/>
    <property type="match status" value="1"/>
</dbReference>
<keyword evidence="7" id="KW-0445">Lipid transport</keyword>
<dbReference type="InterPro" id="IPR027417">
    <property type="entry name" value="P-loop_NTPase"/>
</dbReference>
<dbReference type="FunFam" id="3.40.50.300:FF:000218">
    <property type="entry name" value="Multidrug ABC transporter ATP-binding protein"/>
    <property type="match status" value="1"/>
</dbReference>
<organism evidence="12 13">
    <name type="scientific">Acinetobacter apis</name>
    <dbReference type="NCBI Taxonomy" id="1229165"/>
    <lineage>
        <taxon>Bacteria</taxon>
        <taxon>Pseudomonadati</taxon>
        <taxon>Pseudomonadota</taxon>
        <taxon>Gammaproteobacteria</taxon>
        <taxon>Moraxellales</taxon>
        <taxon>Moraxellaceae</taxon>
        <taxon>Acinetobacter</taxon>
    </lineage>
</organism>
<keyword evidence="2" id="KW-1003">Cell membrane</keyword>
<dbReference type="GO" id="GO:0006869">
    <property type="term" value="P:lipid transport"/>
    <property type="evidence" value="ECO:0007669"/>
    <property type="project" value="UniProtKB-KW"/>
</dbReference>
<dbReference type="Pfam" id="PF00664">
    <property type="entry name" value="ABC_membrane"/>
    <property type="match status" value="1"/>
</dbReference>
<dbReference type="PANTHER" id="PTHR43394:SF1">
    <property type="entry name" value="ATP-BINDING CASSETTE SUB-FAMILY B MEMBER 10, MITOCHONDRIAL"/>
    <property type="match status" value="1"/>
</dbReference>
<dbReference type="InterPro" id="IPR003439">
    <property type="entry name" value="ABC_transporter-like_ATP-bd"/>
</dbReference>
<keyword evidence="2" id="KW-0997">Cell inner membrane</keyword>
<keyword evidence="3 9" id="KW-0812">Transmembrane</keyword>
<evidence type="ECO:0000256" key="7">
    <source>
        <dbReference type="ARBA" id="ARBA00023055"/>
    </source>
</evidence>
<keyword evidence="13" id="KW-1185">Reference proteome</keyword>
<evidence type="ECO:0000256" key="2">
    <source>
        <dbReference type="ARBA" id="ARBA00022519"/>
    </source>
</evidence>
<proteinExistence type="predicted"/>
<dbReference type="InterPro" id="IPR017871">
    <property type="entry name" value="ABC_transporter-like_CS"/>
</dbReference>
<dbReference type="InterPro" id="IPR036640">
    <property type="entry name" value="ABC1_TM_sf"/>
</dbReference>
<dbReference type="SUPFAM" id="SSF52540">
    <property type="entry name" value="P-loop containing nucleoside triphosphate hydrolases"/>
    <property type="match status" value="1"/>
</dbReference>
<dbReference type="PROSITE" id="PS50893">
    <property type="entry name" value="ABC_TRANSPORTER_2"/>
    <property type="match status" value="1"/>
</dbReference>
<dbReference type="OrthoDB" id="9806127at2"/>
<dbReference type="GO" id="GO:0016887">
    <property type="term" value="F:ATP hydrolysis activity"/>
    <property type="evidence" value="ECO:0007669"/>
    <property type="project" value="InterPro"/>
</dbReference>
<evidence type="ECO:0000256" key="9">
    <source>
        <dbReference type="SAM" id="Phobius"/>
    </source>
</evidence>
<evidence type="ECO:0000313" key="12">
    <source>
        <dbReference type="EMBL" id="SNQ28402.1"/>
    </source>
</evidence>
<dbReference type="SMART" id="SM00382">
    <property type="entry name" value="AAA"/>
    <property type="match status" value="1"/>
</dbReference>
<evidence type="ECO:0000256" key="3">
    <source>
        <dbReference type="ARBA" id="ARBA00022692"/>
    </source>
</evidence>
<accession>A0A217EDR7</accession>
<reference evidence="13" key="1">
    <citation type="submission" date="2017-06" db="EMBL/GenBank/DDBJ databases">
        <authorList>
            <person name="Varghese N."/>
            <person name="Submissions S."/>
        </authorList>
    </citation>
    <scope>NUCLEOTIDE SEQUENCE [LARGE SCALE GENOMIC DNA]</scope>
    <source>
        <strain evidence="13">ANC 5114</strain>
    </source>
</reference>
<evidence type="ECO:0000259" key="11">
    <source>
        <dbReference type="PROSITE" id="PS50929"/>
    </source>
</evidence>
<keyword evidence="6 9" id="KW-1133">Transmembrane helix</keyword>
<name>A0A217EDR7_9GAMM</name>
<dbReference type="GO" id="GO:0005886">
    <property type="term" value="C:plasma membrane"/>
    <property type="evidence" value="ECO:0007669"/>
    <property type="project" value="UniProtKB-SubCell"/>
</dbReference>
<dbReference type="SUPFAM" id="SSF90123">
    <property type="entry name" value="ABC transporter transmembrane region"/>
    <property type="match status" value="1"/>
</dbReference>
<evidence type="ECO:0000256" key="5">
    <source>
        <dbReference type="ARBA" id="ARBA00022840"/>
    </source>
</evidence>
<feature type="domain" description="ABC transporter" evidence="10">
    <location>
        <begin position="365"/>
        <end position="603"/>
    </location>
</feature>
<feature type="transmembrane region" description="Helical" evidence="9">
    <location>
        <begin position="187"/>
        <end position="207"/>
    </location>
</feature>